<sequence>MTEKELILTKGEQPVAKISNSDLESLISREFPNDMETVKFQLDKIKSDSQNGKNRISASVLKLADQVLDKIDFLIKRANEDMRDIVSEAEYPRASSFGFGERDELESKEDYLKDWEEYSIWKEKK</sequence>
<gene>
    <name evidence="1" type="ORF">G5B37_03555</name>
</gene>
<evidence type="ECO:0000313" key="1">
    <source>
        <dbReference type="EMBL" id="QIE58668.1"/>
    </source>
</evidence>
<protein>
    <submittedName>
        <fullName evidence="1">Uncharacterized protein</fullName>
    </submittedName>
</protein>
<proteinExistence type="predicted"/>
<dbReference type="RefSeq" id="WP_164678699.1">
    <property type="nucleotide sequence ID" value="NZ_CP049057.1"/>
</dbReference>
<dbReference type="EMBL" id="CP049057">
    <property type="protein sequence ID" value="QIE58668.1"/>
    <property type="molecule type" value="Genomic_DNA"/>
</dbReference>
<reference evidence="1 2" key="1">
    <citation type="submission" date="2020-02" db="EMBL/GenBank/DDBJ databases">
        <title>Complete genome sequence of Flavobacteriaceae bacterium.</title>
        <authorList>
            <person name="Kim S.-J."/>
            <person name="Kim Y.-S."/>
            <person name="Kim K.-H."/>
        </authorList>
    </citation>
    <scope>NUCLEOTIDE SEQUENCE [LARGE SCALE GENOMIC DNA]</scope>
    <source>
        <strain evidence="1 2">RR4-40</strain>
    </source>
</reference>
<dbReference type="Proteomes" id="UP000505306">
    <property type="component" value="Chromosome"/>
</dbReference>
<organism evidence="1 2">
    <name type="scientific">Rasiella rasia</name>
    <dbReference type="NCBI Taxonomy" id="2744027"/>
    <lineage>
        <taxon>Bacteria</taxon>
        <taxon>Pseudomonadati</taxon>
        <taxon>Bacteroidota</taxon>
        <taxon>Flavobacteriia</taxon>
        <taxon>Flavobacteriales</taxon>
        <taxon>Flavobacteriaceae</taxon>
        <taxon>Rasiella</taxon>
    </lineage>
</organism>
<evidence type="ECO:0000313" key="2">
    <source>
        <dbReference type="Proteomes" id="UP000505306"/>
    </source>
</evidence>
<keyword evidence="2" id="KW-1185">Reference proteome</keyword>
<dbReference type="AlphaFoldDB" id="A0A6G6GJF0"/>
<name>A0A6G6GJF0_9FLAO</name>
<dbReference type="KEGG" id="mgel:G5B37_03555"/>
<accession>A0A6G6GJF0</accession>